<dbReference type="EMBL" id="MW809366">
    <property type="protein sequence ID" value="QYA71994.1"/>
    <property type="molecule type" value="mRNA"/>
</dbReference>
<keyword evidence="2" id="KW-0719">Serine esterase</keyword>
<feature type="domain" description="Carboxylesterase type B" evidence="7">
    <location>
        <begin position="26"/>
        <end position="526"/>
    </location>
</feature>
<dbReference type="Gene3D" id="3.40.50.1820">
    <property type="entry name" value="alpha/beta hydrolase"/>
    <property type="match status" value="1"/>
</dbReference>
<evidence type="ECO:0000256" key="5">
    <source>
        <dbReference type="ARBA" id="ARBA00023180"/>
    </source>
</evidence>
<dbReference type="InterPro" id="IPR050309">
    <property type="entry name" value="Type-B_Carboxylest/Lipase"/>
</dbReference>
<dbReference type="PANTHER" id="PTHR11559">
    <property type="entry name" value="CARBOXYLESTERASE"/>
    <property type="match status" value="1"/>
</dbReference>
<keyword evidence="4" id="KW-1015">Disulfide bond</keyword>
<dbReference type="InterPro" id="IPR002018">
    <property type="entry name" value="CarbesteraseB"/>
</dbReference>
<dbReference type="GO" id="GO:0052689">
    <property type="term" value="F:carboxylic ester hydrolase activity"/>
    <property type="evidence" value="ECO:0007669"/>
    <property type="project" value="UniProtKB-KW"/>
</dbReference>
<sequence>MLSKLGCLLFVLSFGNSFCSSQDDLPEIDTPLGRVRGYWKTVEGLTYAAFEGIPYAKPPVGDMRFEEPEPIEAWSETLEANTLHTCTQADTRTPDQVSGEEDCLYINVYIPEDSVKNPKALDVIVSIHGGAFMVGAGHITFNTLLEYDAVLVSFNYRLGILGFLSTEDDVIPGNNGMKDQVLALEWVRDNIASFGGNPDTVTIVGISAGAISVHLHYFSPLSKGLFVKGISNSGSVLTPFVIRAPQHAMKRAKKLGALLGCPDTSSEELKSCLKEIPARTVTDQMQHFFNFGNVAPPTPFTPIVEKGSANAFLDAEPYQLLKEGKVLDVPWITSVVTAEGVFLTGFLQPLLEEVNERWAEIFPDVLDLSDSLDASQIETVPKELLDYYLGAGEDINRKNFKKFTQIVSDRYFATGAELSAKMQASVNKSPVYVYIFNYTEGENKMTILFPDAQEIEGVAHGEDGIYFYGMLHINPLSDKDKRLIAACHNVLYSYATSGIPSFDGTDTWQPTGSEELTYLVVNGPDDIKLHKSESFTPVDFWTKIGLLEYENEVVKDDLCIS</sequence>
<dbReference type="Pfam" id="PF00135">
    <property type="entry name" value="COesterase"/>
    <property type="match status" value="1"/>
</dbReference>
<accession>A0A8F8N453</accession>
<dbReference type="PROSITE" id="PS00941">
    <property type="entry name" value="CARBOXYLESTERASE_B_2"/>
    <property type="match status" value="1"/>
</dbReference>
<evidence type="ECO:0000256" key="1">
    <source>
        <dbReference type="ARBA" id="ARBA00005964"/>
    </source>
</evidence>
<evidence type="ECO:0000259" key="7">
    <source>
        <dbReference type="Pfam" id="PF00135"/>
    </source>
</evidence>
<keyword evidence="6" id="KW-0732">Signal</keyword>
<comment type="similarity">
    <text evidence="1 6">Belongs to the type-B carboxylesterase/lipase family.</text>
</comment>
<feature type="signal peptide" evidence="6">
    <location>
        <begin position="1"/>
        <end position="21"/>
    </location>
</feature>
<dbReference type="InterPro" id="IPR019819">
    <property type="entry name" value="Carboxylesterase_B_CS"/>
</dbReference>
<dbReference type="InterPro" id="IPR019826">
    <property type="entry name" value="Carboxylesterase_B_AS"/>
</dbReference>
<keyword evidence="3 6" id="KW-0378">Hydrolase</keyword>
<evidence type="ECO:0000256" key="2">
    <source>
        <dbReference type="ARBA" id="ARBA00022487"/>
    </source>
</evidence>
<proteinExistence type="evidence at transcript level"/>
<evidence type="ECO:0000313" key="8">
    <source>
        <dbReference type="EMBL" id="QYA71941.1"/>
    </source>
</evidence>
<dbReference type="SUPFAM" id="SSF53474">
    <property type="entry name" value="alpha/beta-Hydrolases"/>
    <property type="match status" value="1"/>
</dbReference>
<dbReference type="InterPro" id="IPR029058">
    <property type="entry name" value="AB_hydrolase_fold"/>
</dbReference>
<dbReference type="EMBL" id="MW809313">
    <property type="protein sequence ID" value="QYA71941.1"/>
    <property type="molecule type" value="Genomic_DNA"/>
</dbReference>
<dbReference type="PROSITE" id="PS00122">
    <property type="entry name" value="CARBOXYLESTERASE_B_1"/>
    <property type="match status" value="1"/>
</dbReference>
<dbReference type="AlphaFoldDB" id="A0A8F8N453"/>
<evidence type="ECO:0000256" key="6">
    <source>
        <dbReference type="RuleBase" id="RU361235"/>
    </source>
</evidence>
<evidence type="ECO:0000256" key="3">
    <source>
        <dbReference type="ARBA" id="ARBA00022801"/>
    </source>
</evidence>
<protein>
    <recommendedName>
        <fullName evidence="6">Carboxylic ester hydrolase</fullName>
        <ecNumber evidence="6">3.1.1.-</ecNumber>
    </recommendedName>
</protein>
<organism evidence="8">
    <name type="scientific">Anoplophora glabripennis</name>
    <name type="common">Asian longhorn beetle</name>
    <name type="synonym">Anoplophora nobilis</name>
    <dbReference type="NCBI Taxonomy" id="217634"/>
    <lineage>
        <taxon>Eukaryota</taxon>
        <taxon>Metazoa</taxon>
        <taxon>Ecdysozoa</taxon>
        <taxon>Arthropoda</taxon>
        <taxon>Hexapoda</taxon>
        <taxon>Insecta</taxon>
        <taxon>Pterygota</taxon>
        <taxon>Neoptera</taxon>
        <taxon>Endopterygota</taxon>
        <taxon>Coleoptera</taxon>
        <taxon>Polyphaga</taxon>
        <taxon>Cucujiformia</taxon>
        <taxon>Chrysomeloidea</taxon>
        <taxon>Cerambycidae</taxon>
        <taxon>Lamiinae</taxon>
        <taxon>Lamiini</taxon>
        <taxon>Anoplophora</taxon>
    </lineage>
</organism>
<evidence type="ECO:0000256" key="4">
    <source>
        <dbReference type="ARBA" id="ARBA00023157"/>
    </source>
</evidence>
<dbReference type="EC" id="3.1.1.-" evidence="6"/>
<feature type="chain" id="PRO_5033971301" description="Carboxylic ester hydrolase" evidence="6">
    <location>
        <begin position="22"/>
        <end position="561"/>
    </location>
</feature>
<keyword evidence="5" id="KW-0325">Glycoprotein</keyword>
<reference evidence="8" key="1">
    <citation type="submission" date="2021-03" db="EMBL/GenBank/DDBJ databases">
        <authorList>
            <person name="Li R."/>
            <person name="Gong F."/>
            <person name="Pan H."/>
            <person name="Liang H."/>
            <person name="Miao H."/>
            <person name="Zhao Y."/>
            <person name="Duan L."/>
            <person name="Yang H."/>
            <person name="Wang L."/>
            <person name="Chen S."/>
            <person name="Zhu H."/>
        </authorList>
    </citation>
    <scope>NUCLEOTIDE SEQUENCE</scope>
    <source>
        <strain evidence="8">AglaCXE12385</strain>
    </source>
</reference>
<name>A0A8F8N453_ANOGL</name>